<dbReference type="RefSeq" id="WP_354662935.1">
    <property type="nucleotide sequence ID" value="NZ_JBEXAC010000002.1"/>
</dbReference>
<evidence type="ECO:0000259" key="9">
    <source>
        <dbReference type="SMART" id="SM00965"/>
    </source>
</evidence>
<keyword evidence="3 7" id="KW-1134">Transmembrane beta strand</keyword>
<dbReference type="Proteomes" id="UP001549749">
    <property type="component" value="Unassembled WGS sequence"/>
</dbReference>
<evidence type="ECO:0000256" key="3">
    <source>
        <dbReference type="ARBA" id="ARBA00022452"/>
    </source>
</evidence>
<dbReference type="InterPro" id="IPR008969">
    <property type="entry name" value="CarboxyPept-like_regulatory"/>
</dbReference>
<dbReference type="InterPro" id="IPR039426">
    <property type="entry name" value="TonB-dep_rcpt-like"/>
</dbReference>
<dbReference type="SUPFAM" id="SSF56935">
    <property type="entry name" value="Porins"/>
    <property type="match status" value="1"/>
</dbReference>
<dbReference type="Gene3D" id="3.55.50.30">
    <property type="match status" value="1"/>
</dbReference>
<dbReference type="EMBL" id="JBEXAC010000002">
    <property type="protein sequence ID" value="MET7000375.1"/>
    <property type="molecule type" value="Genomic_DNA"/>
</dbReference>
<dbReference type="PROSITE" id="PS52016">
    <property type="entry name" value="TONB_DEPENDENT_REC_3"/>
    <property type="match status" value="1"/>
</dbReference>
<comment type="caution">
    <text evidence="10">The sequence shown here is derived from an EMBL/GenBank/DDBJ whole genome shotgun (WGS) entry which is preliminary data.</text>
</comment>
<dbReference type="InterPro" id="IPR023996">
    <property type="entry name" value="TonB-dep_OMP_SusC/RagA"/>
</dbReference>
<feature type="signal peptide" evidence="8">
    <location>
        <begin position="1"/>
        <end position="19"/>
    </location>
</feature>
<evidence type="ECO:0000313" key="10">
    <source>
        <dbReference type="EMBL" id="MET7000375.1"/>
    </source>
</evidence>
<dbReference type="InterPro" id="IPR036942">
    <property type="entry name" value="Beta-barrel_TonB_sf"/>
</dbReference>
<evidence type="ECO:0000256" key="8">
    <source>
        <dbReference type="SAM" id="SignalP"/>
    </source>
</evidence>
<evidence type="ECO:0000313" key="11">
    <source>
        <dbReference type="Proteomes" id="UP001549749"/>
    </source>
</evidence>
<keyword evidence="11" id="KW-1185">Reference proteome</keyword>
<sequence length="1125" mass="124517">MRMSLTVLLFCLALVQISAKGYGQISLDEKNTPVVTVLQHIKEQTGYVFFYNDDRLHGLQVSIKVKNAAINAVLDQCFKGLNLDYRIADKNVFITAGKNESARQAIDNALPVPPVTVTGTVTDTTGAPLPGVTIQIRGTARGAITDEKGNFRLEADSEAVLEFKLIGFEAQEVAVQSRSRINVTLRVTRGELGEVVVVGYSTQKKIDVTGSVAQVSAADLVKAPMTNVSQMLTGKLPGVVFQQPSGQPGYDDATMLVRGSGTFNNSSPLMLVDGVERAFGRIDPNDIESVTVLKDAASSAVYGVKGAHGVILITTKRGKAGGKPLFSYTGSTTVSHNTLLPDFLTGTEYANWHNKANEMDGNRQWFSKEQIAAMSNGDPSDGLENTNWQKEFLGKPAFVNQHNLSVSGGADNIRYFTSIGTMQQGGIVKDMKLERYNARANLDMNPNKHWTISLNLAGRVEKLNTPGAASYEKQSLFSPISQALYMYPFLPFEYKGLPTGSSYMTLNPFAVAELSGFQKSANTMVETSTRITYAPSFINGLKASLFGSYDRKYSDAKTFATPYYVNTFLSETGQYGKTLSDGYMATGSLLQTADNFDYTVFRPSLEYEREIGKHHVGGLFLYEWQKGNSNNMYASRWGYPMKDIPELSFGQLFPPVPNSGGSAQTVQAGYVGRLNYSYASKYLMEVAFRYDASYKFPKNSRWGFFPSVSAGWVISEESFFKDRFRNVELLKLRGSAGILGRDNVNPFLYEQYFNLTKTPVIALGDKLNTLYGLSSSTSYPSTHLTWEKTQTYNLGAELTMWKGLLSAEVDVFYKYTYDILQNTGNVYPSSLGGNFPEIENSGSVDVKGIELQLSHRNRIGKLQYTLSGNFSYSKNRILSIIQTENVHPWQNMIGKSIGQRLAYVATGLFQTEEQLKNSPAPPGGGYKRLGDIMYKDMNGDGKLTREEDMAIATRPGIPPLMYAFNIDLRYGNFDFSMMFQGAALNDILLSGMYDNGIPDNTIFTKPFYGNGYNSPRYLLENSWTPENTNARYPRLSLIPSGGNSLDATWWVERGGYLRLKNTVVGYTLPATVLRAINIKGLRFYLAGTNLFTLSGFKYIDPESPSVNNGYYPQQRTYSFGANLTF</sequence>
<keyword evidence="5 7" id="KW-0472">Membrane</keyword>
<evidence type="ECO:0000256" key="7">
    <source>
        <dbReference type="PROSITE-ProRule" id="PRU01360"/>
    </source>
</evidence>
<comment type="similarity">
    <text evidence="7">Belongs to the TonB-dependent receptor family.</text>
</comment>
<dbReference type="Pfam" id="PF07715">
    <property type="entry name" value="Plug"/>
    <property type="match status" value="1"/>
</dbReference>
<comment type="subcellular location">
    <subcellularLocation>
        <location evidence="1 7">Cell outer membrane</location>
        <topology evidence="1 7">Multi-pass membrane protein</topology>
    </subcellularLocation>
</comment>
<protein>
    <submittedName>
        <fullName evidence="10">SusC/RagA family TonB-linked outer membrane protein</fullName>
    </submittedName>
</protein>
<dbReference type="NCBIfam" id="TIGR04057">
    <property type="entry name" value="SusC_RagA_signa"/>
    <property type="match status" value="1"/>
</dbReference>
<feature type="chain" id="PRO_5045650584" evidence="8">
    <location>
        <begin position="20"/>
        <end position="1125"/>
    </location>
</feature>
<dbReference type="InterPro" id="IPR012910">
    <property type="entry name" value="Plug_dom"/>
</dbReference>
<evidence type="ECO:0000256" key="5">
    <source>
        <dbReference type="ARBA" id="ARBA00023136"/>
    </source>
</evidence>
<organism evidence="10 11">
    <name type="scientific">Chitinophaga defluvii</name>
    <dbReference type="NCBI Taxonomy" id="3163343"/>
    <lineage>
        <taxon>Bacteria</taxon>
        <taxon>Pseudomonadati</taxon>
        <taxon>Bacteroidota</taxon>
        <taxon>Chitinophagia</taxon>
        <taxon>Chitinophagales</taxon>
        <taxon>Chitinophagaceae</taxon>
        <taxon>Chitinophaga</taxon>
    </lineage>
</organism>
<dbReference type="Gene3D" id="2.170.130.10">
    <property type="entry name" value="TonB-dependent receptor, plug domain"/>
    <property type="match status" value="1"/>
</dbReference>
<dbReference type="InterPro" id="IPR011662">
    <property type="entry name" value="Secretin/TonB_short_N"/>
</dbReference>
<keyword evidence="4 7" id="KW-0812">Transmembrane</keyword>
<dbReference type="Pfam" id="PF13715">
    <property type="entry name" value="CarbopepD_reg_2"/>
    <property type="match status" value="1"/>
</dbReference>
<dbReference type="NCBIfam" id="TIGR04056">
    <property type="entry name" value="OMP_RagA_SusC"/>
    <property type="match status" value="1"/>
</dbReference>
<dbReference type="InterPro" id="IPR037066">
    <property type="entry name" value="Plug_dom_sf"/>
</dbReference>
<dbReference type="Gene3D" id="2.40.170.20">
    <property type="entry name" value="TonB-dependent receptor, beta-barrel domain"/>
    <property type="match status" value="1"/>
</dbReference>
<dbReference type="Gene3D" id="2.60.40.1120">
    <property type="entry name" value="Carboxypeptidase-like, regulatory domain"/>
    <property type="match status" value="1"/>
</dbReference>
<evidence type="ECO:0000256" key="4">
    <source>
        <dbReference type="ARBA" id="ARBA00022692"/>
    </source>
</evidence>
<dbReference type="InterPro" id="IPR023997">
    <property type="entry name" value="TonB-dep_OMP_SusC/RagA_CS"/>
</dbReference>
<name>A0ABV2TCL5_9BACT</name>
<evidence type="ECO:0000256" key="6">
    <source>
        <dbReference type="ARBA" id="ARBA00023237"/>
    </source>
</evidence>
<reference evidence="10 11" key="1">
    <citation type="submission" date="2024-06" db="EMBL/GenBank/DDBJ databases">
        <title>Chitinophaga defluvii sp. nov., isolated from municipal sewage.</title>
        <authorList>
            <person name="Zhang L."/>
        </authorList>
    </citation>
    <scope>NUCLEOTIDE SEQUENCE [LARGE SCALE GENOMIC DNA]</scope>
    <source>
        <strain evidence="10 11">H8</strain>
    </source>
</reference>
<evidence type="ECO:0000256" key="1">
    <source>
        <dbReference type="ARBA" id="ARBA00004571"/>
    </source>
</evidence>
<feature type="domain" description="Secretin/TonB short N-terminal" evidence="9">
    <location>
        <begin position="47"/>
        <end position="98"/>
    </location>
</feature>
<keyword evidence="6 7" id="KW-0998">Cell outer membrane</keyword>
<dbReference type="Pfam" id="PF07660">
    <property type="entry name" value="STN"/>
    <property type="match status" value="1"/>
</dbReference>
<dbReference type="SMART" id="SM00965">
    <property type="entry name" value="STN"/>
    <property type="match status" value="1"/>
</dbReference>
<keyword evidence="8" id="KW-0732">Signal</keyword>
<gene>
    <name evidence="10" type="ORF">ABR189_23490</name>
</gene>
<keyword evidence="2 7" id="KW-0813">Transport</keyword>
<accession>A0ABV2TCL5</accession>
<evidence type="ECO:0000256" key="2">
    <source>
        <dbReference type="ARBA" id="ARBA00022448"/>
    </source>
</evidence>
<dbReference type="SUPFAM" id="SSF49464">
    <property type="entry name" value="Carboxypeptidase regulatory domain-like"/>
    <property type="match status" value="1"/>
</dbReference>
<proteinExistence type="inferred from homology"/>